<evidence type="ECO:0008006" key="3">
    <source>
        <dbReference type="Google" id="ProtNLM"/>
    </source>
</evidence>
<evidence type="ECO:0000313" key="1">
    <source>
        <dbReference type="EMBL" id="CAF1132352.1"/>
    </source>
</evidence>
<feature type="non-terminal residue" evidence="1">
    <location>
        <position position="149"/>
    </location>
</feature>
<dbReference type="AlphaFoldDB" id="A0A814RD38"/>
<organism evidence="1 2">
    <name type="scientific">Brachionus calyciflorus</name>
    <dbReference type="NCBI Taxonomy" id="104777"/>
    <lineage>
        <taxon>Eukaryota</taxon>
        <taxon>Metazoa</taxon>
        <taxon>Spiralia</taxon>
        <taxon>Gnathifera</taxon>
        <taxon>Rotifera</taxon>
        <taxon>Eurotatoria</taxon>
        <taxon>Monogononta</taxon>
        <taxon>Pseudotrocha</taxon>
        <taxon>Ploima</taxon>
        <taxon>Brachionidae</taxon>
        <taxon>Brachionus</taxon>
    </lineage>
</organism>
<evidence type="ECO:0000313" key="2">
    <source>
        <dbReference type="Proteomes" id="UP000663879"/>
    </source>
</evidence>
<accession>A0A814RD38</accession>
<dbReference type="EMBL" id="CAJNOC010009739">
    <property type="protein sequence ID" value="CAF1132352.1"/>
    <property type="molecule type" value="Genomic_DNA"/>
</dbReference>
<reference evidence="1" key="1">
    <citation type="submission" date="2021-02" db="EMBL/GenBank/DDBJ databases">
        <authorList>
            <person name="Nowell W R."/>
        </authorList>
    </citation>
    <scope>NUCLEOTIDE SEQUENCE</scope>
    <source>
        <strain evidence="1">Ploen Becks lab</strain>
    </source>
</reference>
<proteinExistence type="predicted"/>
<gene>
    <name evidence="1" type="ORF">OXX778_LOCUS22531</name>
</gene>
<dbReference type="Proteomes" id="UP000663879">
    <property type="component" value="Unassembled WGS sequence"/>
</dbReference>
<protein>
    <recommendedName>
        <fullName evidence="3">PKD domain-containing protein</fullName>
    </recommendedName>
</protein>
<comment type="caution">
    <text evidence="1">The sequence shown here is derived from an EMBL/GenBank/DDBJ whole genome shotgun (WGS) entry which is preliminary data.</text>
</comment>
<name>A0A814RD38_9BILA</name>
<sequence length="149" mass="17435">SFLELIYLNQKTSIVNQNISLYLDVKSIYNSSEIKINFGDNETYYVKTTKSHDQFKIQKSYNLSGKYTLKFEVIDQNLQLEADVKVVESLNFTRKIPKIFIDERGNFLNCALQNNFEQTINHKNYRKNQEVCSIQCAKFNFAYSAVRSS</sequence>
<keyword evidence="2" id="KW-1185">Reference proteome</keyword>